<protein>
    <submittedName>
        <fullName evidence="1">Uncharacterized protein</fullName>
    </submittedName>
</protein>
<gene>
    <name evidence="1" type="ORF">BpHYR1_051615</name>
</gene>
<evidence type="ECO:0000313" key="1">
    <source>
        <dbReference type="EMBL" id="RNA16697.1"/>
    </source>
</evidence>
<dbReference type="AlphaFoldDB" id="A0A3M7QZA4"/>
<proteinExistence type="predicted"/>
<accession>A0A3M7QZA4</accession>
<dbReference type="EMBL" id="REGN01004651">
    <property type="protein sequence ID" value="RNA16697.1"/>
    <property type="molecule type" value="Genomic_DNA"/>
</dbReference>
<dbReference type="Proteomes" id="UP000276133">
    <property type="component" value="Unassembled WGS sequence"/>
</dbReference>
<name>A0A3M7QZA4_BRAPC</name>
<reference evidence="1 2" key="1">
    <citation type="journal article" date="2018" name="Sci. Rep.">
        <title>Genomic signatures of local adaptation to the degree of environmental predictability in rotifers.</title>
        <authorList>
            <person name="Franch-Gras L."/>
            <person name="Hahn C."/>
            <person name="Garcia-Roger E.M."/>
            <person name="Carmona M.J."/>
            <person name="Serra M."/>
            <person name="Gomez A."/>
        </authorList>
    </citation>
    <scope>NUCLEOTIDE SEQUENCE [LARGE SCALE GENOMIC DNA]</scope>
    <source>
        <strain evidence="1">HYR1</strain>
    </source>
</reference>
<evidence type="ECO:0000313" key="2">
    <source>
        <dbReference type="Proteomes" id="UP000276133"/>
    </source>
</evidence>
<sequence>MNWILLEAKMVLEHLISRNKRPVNQCYLNYLDTMPQYLIPKIQNFELNKYTPYFYLYEFFAILKNGIEPEMAKNHSQKLKIYDTWILVLRESW</sequence>
<comment type="caution">
    <text evidence="1">The sequence shown here is derived from an EMBL/GenBank/DDBJ whole genome shotgun (WGS) entry which is preliminary data.</text>
</comment>
<organism evidence="1 2">
    <name type="scientific">Brachionus plicatilis</name>
    <name type="common">Marine rotifer</name>
    <name type="synonym">Brachionus muelleri</name>
    <dbReference type="NCBI Taxonomy" id="10195"/>
    <lineage>
        <taxon>Eukaryota</taxon>
        <taxon>Metazoa</taxon>
        <taxon>Spiralia</taxon>
        <taxon>Gnathifera</taxon>
        <taxon>Rotifera</taxon>
        <taxon>Eurotatoria</taxon>
        <taxon>Monogononta</taxon>
        <taxon>Pseudotrocha</taxon>
        <taxon>Ploima</taxon>
        <taxon>Brachionidae</taxon>
        <taxon>Brachionus</taxon>
    </lineage>
</organism>
<keyword evidence="2" id="KW-1185">Reference proteome</keyword>